<proteinExistence type="inferred from homology"/>
<dbReference type="InterPro" id="IPR051405">
    <property type="entry name" value="phD/YefM_antitoxin"/>
</dbReference>
<dbReference type="InterPro" id="IPR006442">
    <property type="entry name" value="Antitoxin_Phd/YefM"/>
</dbReference>
<dbReference type="Proteomes" id="UP000595564">
    <property type="component" value="Chromosome"/>
</dbReference>
<gene>
    <name evidence="3" type="ORF">TTHT_1991</name>
</gene>
<reference evidence="3 4" key="1">
    <citation type="journal article" date="2012" name="Extremophiles">
        <title>Thermotomaculum hydrothermale gen. nov., sp. nov., a novel heterotrophic thermophile within the phylum Acidobacteria from a deep-sea hydrothermal vent chimney in the Southern Okinawa Trough.</title>
        <authorList>
            <person name="Izumi H."/>
            <person name="Nunoura T."/>
            <person name="Miyazaki M."/>
            <person name="Mino S."/>
            <person name="Toki T."/>
            <person name="Takai K."/>
            <person name="Sako Y."/>
            <person name="Sawabe T."/>
            <person name="Nakagawa S."/>
        </authorList>
    </citation>
    <scope>NUCLEOTIDE SEQUENCE [LARGE SCALE GENOMIC DNA]</scope>
    <source>
        <strain evidence="3 4">AC55</strain>
    </source>
</reference>
<protein>
    <recommendedName>
        <fullName evidence="2">Antitoxin</fullName>
    </recommendedName>
</protein>
<evidence type="ECO:0000313" key="4">
    <source>
        <dbReference type="Proteomes" id="UP000595564"/>
    </source>
</evidence>
<dbReference type="NCBIfam" id="TIGR01552">
    <property type="entry name" value="phd_fam"/>
    <property type="match status" value="1"/>
</dbReference>
<dbReference type="EMBL" id="AP017470">
    <property type="protein sequence ID" value="BBB33434.1"/>
    <property type="molecule type" value="Genomic_DNA"/>
</dbReference>
<accession>A0A7R6SZ33</accession>
<dbReference type="SUPFAM" id="SSF143120">
    <property type="entry name" value="YefM-like"/>
    <property type="match status" value="1"/>
</dbReference>
<evidence type="ECO:0000256" key="2">
    <source>
        <dbReference type="RuleBase" id="RU362080"/>
    </source>
</evidence>
<evidence type="ECO:0000313" key="3">
    <source>
        <dbReference type="EMBL" id="BBB33434.1"/>
    </source>
</evidence>
<name>A0A7R6SZ33_9BACT</name>
<dbReference type="InterPro" id="IPR036165">
    <property type="entry name" value="YefM-like_sf"/>
</dbReference>
<dbReference type="PANTHER" id="PTHR33713:SF10">
    <property type="entry name" value="ANTITOXIN YAFN"/>
    <property type="match status" value="1"/>
</dbReference>
<dbReference type="PANTHER" id="PTHR33713">
    <property type="entry name" value="ANTITOXIN YAFN-RELATED"/>
    <property type="match status" value="1"/>
</dbReference>
<comment type="function">
    <text evidence="2">Antitoxin component of a type II toxin-antitoxin (TA) system.</text>
</comment>
<organism evidence="3 4">
    <name type="scientific">Thermotomaculum hydrothermale</name>
    <dbReference type="NCBI Taxonomy" id="981385"/>
    <lineage>
        <taxon>Bacteria</taxon>
        <taxon>Pseudomonadati</taxon>
        <taxon>Acidobacteriota</taxon>
        <taxon>Holophagae</taxon>
        <taxon>Thermotomaculales</taxon>
        <taxon>Thermotomaculaceae</taxon>
        <taxon>Thermotomaculum</taxon>
    </lineage>
</organism>
<dbReference type="KEGG" id="thyd:TTHT_1991"/>
<sequence length="83" mass="9578">MEKILSPFSVSISELKKSPKKIIENAKKTSVVVLNHNKPCAYILSPEQYENLLEKLEEKTFSEMVKERLKEKDKAVEISIDEL</sequence>
<comment type="similarity">
    <text evidence="1 2">Belongs to the phD/YefM antitoxin family.</text>
</comment>
<dbReference type="AlphaFoldDB" id="A0A7R6SZ33"/>
<dbReference type="RefSeq" id="WP_201327743.1">
    <property type="nucleotide sequence ID" value="NZ_AP017470.1"/>
</dbReference>
<keyword evidence="4" id="KW-1185">Reference proteome</keyword>
<dbReference type="Pfam" id="PF02604">
    <property type="entry name" value="PhdYeFM_antitox"/>
    <property type="match status" value="1"/>
</dbReference>
<evidence type="ECO:0000256" key="1">
    <source>
        <dbReference type="ARBA" id="ARBA00009981"/>
    </source>
</evidence>